<proteinExistence type="predicted"/>
<dbReference type="RefSeq" id="WP_089243769.1">
    <property type="nucleotide sequence ID" value="NZ_FZPH01000001.1"/>
</dbReference>
<accession>A0A239G929</accession>
<protein>
    <recommendedName>
        <fullName evidence="1">NACHT N-terminal Helical domain-containing protein</fullName>
    </recommendedName>
</protein>
<keyword evidence="3" id="KW-1185">Reference proteome</keyword>
<dbReference type="OrthoDB" id="419933at2"/>
<dbReference type="Proteomes" id="UP000198362">
    <property type="component" value="Unassembled WGS sequence"/>
</dbReference>
<name>A0A239G929_9ACTN</name>
<organism evidence="2 3">
    <name type="scientific">Asanoa hainanensis</name>
    <dbReference type="NCBI Taxonomy" id="560556"/>
    <lineage>
        <taxon>Bacteria</taxon>
        <taxon>Bacillati</taxon>
        <taxon>Actinomycetota</taxon>
        <taxon>Actinomycetes</taxon>
        <taxon>Micromonosporales</taxon>
        <taxon>Micromonosporaceae</taxon>
        <taxon>Asanoa</taxon>
    </lineage>
</organism>
<dbReference type="InterPro" id="IPR054567">
    <property type="entry name" value="NNH7"/>
</dbReference>
<evidence type="ECO:0000313" key="3">
    <source>
        <dbReference type="Proteomes" id="UP000198362"/>
    </source>
</evidence>
<reference evidence="2 3" key="1">
    <citation type="submission" date="2017-06" db="EMBL/GenBank/DDBJ databases">
        <authorList>
            <person name="Kim H.J."/>
            <person name="Triplett B.A."/>
        </authorList>
    </citation>
    <scope>NUCLEOTIDE SEQUENCE [LARGE SCALE GENOMIC DNA]</scope>
    <source>
        <strain evidence="2 3">CGMCC 4.5593</strain>
    </source>
</reference>
<dbReference type="SUPFAM" id="SSF52540">
    <property type="entry name" value="P-loop containing nucleoside triphosphate hydrolases"/>
    <property type="match status" value="1"/>
</dbReference>
<dbReference type="Pfam" id="PF22738">
    <property type="entry name" value="NNH7"/>
    <property type="match status" value="1"/>
</dbReference>
<evidence type="ECO:0000313" key="2">
    <source>
        <dbReference type="EMBL" id="SNS65601.1"/>
    </source>
</evidence>
<dbReference type="AlphaFoldDB" id="A0A239G929"/>
<evidence type="ECO:0000259" key="1">
    <source>
        <dbReference type="Pfam" id="PF22738"/>
    </source>
</evidence>
<gene>
    <name evidence="2" type="ORF">SAMN05421812_101281</name>
</gene>
<feature type="domain" description="NACHT N-terminal Helical" evidence="1">
    <location>
        <begin position="3"/>
        <end position="216"/>
    </location>
</feature>
<dbReference type="InterPro" id="IPR027417">
    <property type="entry name" value="P-loop_NTPase"/>
</dbReference>
<dbReference type="Gene3D" id="3.40.50.300">
    <property type="entry name" value="P-loop containing nucleotide triphosphate hydrolases"/>
    <property type="match status" value="1"/>
</dbReference>
<dbReference type="EMBL" id="FZPH01000001">
    <property type="protein sequence ID" value="SNS65601.1"/>
    <property type="molecule type" value="Genomic_DNA"/>
</dbReference>
<sequence>MPRSLSFADAVRLLGGQDSKVVGMLETAAGWLMAGFAPFVGDVLGWFDYKAELGRLSQKAVRDFYERSSGLADHGRLARIEAAHTVIVIGAFFEGLRGTPLPVKITKREQIALGTNTAAMPDAFVTQIMAAGRLIPAEGQSTEDFRSGLRAYYANMVEVVDRFLDGLAAVEQLSNAQREQLSETLRAAADRALVHYQDSLLELVAVFRDVAFWAEGLEHRAMQSTLDAVHAGRAPDQRRAGLAAAHADGLRARATDLGTLPAGIKAPSLKELYVPPMFRVMAVTGPDLVSDEEAWEACPSREDPVAFLKEHLATDKATRAPLYVVGDLGTGKTAFTRVFAAQLSAENYLVVRVVLRDRPDLDDIQKRIEQAITDATGSDVGWQGLVESAKDAVTVVAFDAFDELLQATDLNQADFLEKVAAFQSREAGQHRPVAAVVTSRTDVADQARIPDETVAIRLEPFGPEQVDAWIAGWNAVNAAAPLAPEPILAQRDLVELPLALGLLAAYTAGEQRSAAPHEHLIKLVSAREVAKYRPGRSPRDLDSAVEKEVALLAGVALSTFQRADRWITEIDLDRHLVNAGAVPEGPGSDTRMPLRRAERVFGRFPFRRRRHAYAFTYSSFADVLVARLVWNALLAVATDQKPTEPVPSDRGPRELLSVRLLTHRRAVLDFLTEMATELTPSALVAVRRALVRMFRAVPDLPAARYATYRANLVLLLVWICGSVRASELFDGTPDVIGGWRAQARLWESQLPAASLRSLLDELTVDRDWEGGVRDLRIGPARADWVPGPVDPGWSFAGPGGALAMADDVRVLINFRCDPVDDLVLFAAGSSIEAIHGGVRAAASDGLALDARLRLVDLLLNQIGVPGHLAPDEAAEVIESLHGSVWAHLPTELRSKMVLCALAHLDHGASDDRIAGVLQAMLLPDLADVDAASAALVLVRLVERGLPPPSVAQLASRELFDAFVFAVEERRPDLARRLAPLAPAAPPHHGEAG</sequence>